<dbReference type="Gene3D" id="1.10.510.10">
    <property type="entry name" value="Transferase(Phosphotransferase) domain 1"/>
    <property type="match status" value="1"/>
</dbReference>
<dbReference type="AlphaFoldDB" id="A0A7S2BRV6"/>
<dbReference type="PANTHER" id="PTHR23257">
    <property type="entry name" value="SERINE-THREONINE PROTEIN KINASE"/>
    <property type="match status" value="1"/>
</dbReference>
<accession>A0A7S2BRV6</accession>
<dbReference type="InterPro" id="IPR050167">
    <property type="entry name" value="Ser_Thr_protein_kinase"/>
</dbReference>
<dbReference type="InterPro" id="IPR001245">
    <property type="entry name" value="Ser-Thr/Tyr_kinase_cat_dom"/>
</dbReference>
<reference evidence="2" key="1">
    <citation type="submission" date="2021-01" db="EMBL/GenBank/DDBJ databases">
        <authorList>
            <person name="Corre E."/>
            <person name="Pelletier E."/>
            <person name="Niang G."/>
            <person name="Scheremetjew M."/>
            <person name="Finn R."/>
            <person name="Kale V."/>
            <person name="Holt S."/>
            <person name="Cochrane G."/>
            <person name="Meng A."/>
            <person name="Brown T."/>
            <person name="Cohen L."/>
        </authorList>
    </citation>
    <scope>NUCLEOTIDE SEQUENCE</scope>
    <source>
        <strain evidence="2">RCC1693</strain>
    </source>
</reference>
<dbReference type="Pfam" id="PF07714">
    <property type="entry name" value="PK_Tyr_Ser-Thr"/>
    <property type="match status" value="1"/>
</dbReference>
<dbReference type="InterPro" id="IPR000719">
    <property type="entry name" value="Prot_kinase_dom"/>
</dbReference>
<evidence type="ECO:0000259" key="1">
    <source>
        <dbReference type="PROSITE" id="PS50011"/>
    </source>
</evidence>
<organism evidence="2">
    <name type="scientific">Florenciella parvula</name>
    <dbReference type="NCBI Taxonomy" id="236787"/>
    <lineage>
        <taxon>Eukaryota</taxon>
        <taxon>Sar</taxon>
        <taxon>Stramenopiles</taxon>
        <taxon>Ochrophyta</taxon>
        <taxon>Dictyochophyceae</taxon>
        <taxon>Florenciellales</taxon>
        <taxon>Florenciella</taxon>
    </lineage>
</organism>
<dbReference type="SUPFAM" id="SSF56112">
    <property type="entry name" value="Protein kinase-like (PK-like)"/>
    <property type="match status" value="1"/>
</dbReference>
<sequence length="202" mass="22556">MELCQNSLFDMLHEQRLEFTAYERVQIANDVACAMQYLHENKIIHRDIKSHNLLVAPGGIVKLCDFGLVKTKNTQAGTPAYMAPELLENASFNKSVDVYAFGILLWELFTGEVPFAGYEIPDIITQVTSGNRLRVPTVDTPVEIRRMIEDCWAQDPKARPSFPDILVVLDGLLKDMPQQSEVDLLAEDGGGDALDDILFSGK</sequence>
<protein>
    <recommendedName>
        <fullName evidence="1">Protein kinase domain-containing protein</fullName>
    </recommendedName>
</protein>
<dbReference type="InterPro" id="IPR011009">
    <property type="entry name" value="Kinase-like_dom_sf"/>
</dbReference>
<proteinExistence type="predicted"/>
<dbReference type="EMBL" id="HBGT01010759">
    <property type="protein sequence ID" value="CAD9404714.1"/>
    <property type="molecule type" value="Transcribed_RNA"/>
</dbReference>
<dbReference type="SMART" id="SM00220">
    <property type="entry name" value="S_TKc"/>
    <property type="match status" value="1"/>
</dbReference>
<dbReference type="InterPro" id="IPR008271">
    <property type="entry name" value="Ser/Thr_kinase_AS"/>
</dbReference>
<dbReference type="GO" id="GO:0005524">
    <property type="term" value="F:ATP binding"/>
    <property type="evidence" value="ECO:0007669"/>
    <property type="project" value="InterPro"/>
</dbReference>
<name>A0A7S2BRV6_9STRA</name>
<dbReference type="PROSITE" id="PS00108">
    <property type="entry name" value="PROTEIN_KINASE_ST"/>
    <property type="match status" value="1"/>
</dbReference>
<evidence type="ECO:0000313" key="2">
    <source>
        <dbReference type="EMBL" id="CAD9404714.1"/>
    </source>
</evidence>
<feature type="domain" description="Protein kinase" evidence="1">
    <location>
        <begin position="1"/>
        <end position="173"/>
    </location>
</feature>
<gene>
    <name evidence="2" type="ORF">FPAR1323_LOCUS5882</name>
</gene>
<dbReference type="PROSITE" id="PS50011">
    <property type="entry name" value="PROTEIN_KINASE_DOM"/>
    <property type="match status" value="1"/>
</dbReference>
<dbReference type="GO" id="GO:0004672">
    <property type="term" value="F:protein kinase activity"/>
    <property type="evidence" value="ECO:0007669"/>
    <property type="project" value="InterPro"/>
</dbReference>